<dbReference type="AlphaFoldDB" id="A0A090CC79"/>
<proteinExistence type="predicted"/>
<dbReference type="GO" id="GO:0004650">
    <property type="term" value="F:polygalacturonase activity"/>
    <property type="evidence" value="ECO:0007669"/>
    <property type="project" value="InterPro"/>
</dbReference>
<feature type="region of interest" description="Disordered" evidence="1">
    <location>
        <begin position="364"/>
        <end position="385"/>
    </location>
</feature>
<dbReference type="InterPro" id="IPR024535">
    <property type="entry name" value="RHGA/B-epi-like_pectate_lyase"/>
</dbReference>
<dbReference type="InParanoid" id="A0A090CC79"/>
<keyword evidence="3" id="KW-0732">Signal</keyword>
<evidence type="ECO:0000313" key="5">
    <source>
        <dbReference type="EMBL" id="CDP25165.1"/>
    </source>
</evidence>
<keyword evidence="2" id="KW-0812">Transmembrane</keyword>
<feature type="chain" id="PRO_5001853619" evidence="3">
    <location>
        <begin position="20"/>
        <end position="825"/>
    </location>
</feature>
<protein>
    <submittedName>
        <fullName evidence="5">Glycoside Hydrolase Family 55</fullName>
    </submittedName>
</protein>
<evidence type="ECO:0000259" key="4">
    <source>
        <dbReference type="Pfam" id="PF12708"/>
    </source>
</evidence>
<dbReference type="InterPro" id="IPR012334">
    <property type="entry name" value="Pectin_lyas_fold"/>
</dbReference>
<feature type="domain" description="Rhamnogalacturonase A/B/Epimerase-like pectate lyase" evidence="4">
    <location>
        <begin position="68"/>
        <end position="289"/>
    </location>
</feature>
<dbReference type="eggNOG" id="ENOG502SH8Z">
    <property type="taxonomic scope" value="Eukaryota"/>
</dbReference>
<name>A0A090CC79_PODAN</name>
<evidence type="ECO:0000256" key="1">
    <source>
        <dbReference type="SAM" id="MobiDB-lite"/>
    </source>
</evidence>
<dbReference type="InterPro" id="IPR011050">
    <property type="entry name" value="Pectin_lyase_fold/virulence"/>
</dbReference>
<dbReference type="Proteomes" id="UP000001197">
    <property type="component" value="Chromosome 2"/>
</dbReference>
<feature type="signal peptide" evidence="3">
    <location>
        <begin position="1"/>
        <end position="19"/>
    </location>
</feature>
<dbReference type="PANTHER" id="PTHR33928">
    <property type="entry name" value="POLYGALACTURONASE QRT3"/>
    <property type="match status" value="1"/>
</dbReference>
<reference evidence="6" key="2">
    <citation type="journal article" date="2014" name="Genetics">
        <title>Maintaining two mating types: Structure of the mating type locus and its role in heterokaryosis in Podospora anserina.</title>
        <authorList>
            <person name="Grognet P."/>
            <person name="Bidard F."/>
            <person name="Kuchly C."/>
            <person name="Tong L.C.H."/>
            <person name="Coppin E."/>
            <person name="Benkhali J.A."/>
            <person name="Couloux A."/>
            <person name="Wincker P."/>
            <person name="Debuchy R."/>
            <person name="Silar P."/>
        </authorList>
    </citation>
    <scope>GENOME REANNOTATION</scope>
    <source>
        <strain evidence="6">S / ATCC MYA-4624 / DSM 980 / FGSC 10383</strain>
    </source>
</reference>
<evidence type="ECO:0000256" key="2">
    <source>
        <dbReference type="SAM" id="Phobius"/>
    </source>
</evidence>
<sequence length="825" mass="87746">MKTLLVLILLPSFSSSVVAGDAVVAHHKRQDCHSGGEEQHPPPKWWRASMSQNGSTPYYAGDQAYEYYRDVVEFGADPTGGKSSSEGINAAVSAGNRANNTVTTLPAYVSLPPGVYLITEPVRLLVSTYLVGSPGVFGETVLKAAPELGTRPVVLGYDPYQGQGSANKNFYIALRNVVIDMTAVPKEMAARGIEWSVSQGSSLSNIKIVMPRGEGVRHRGVAMDFGGGSGKVVSEVMVEGGQIGLEINNQQYTLKGVKVKGAEVGIRVKRGYVVSIIGAEIEGCGIGLDLRGGEWQKGEVVGGVSVVDTVLRECETGVMVRDRGQGVVLDWVEVGGGENVAVRTGDREVLLRGDVKRGQVWVMGNRSPNDSQEPKTYPAPRQPSLVTPEGTYLTKPLPQYTSFSPSQIINIRSDPSHPVYGDNTHDDGPSISAILAKASTPGCNTVVLFPRGIYLTRSTILIPPNTRLVGEVLSTISGTGPFFSNPSSPQPVVHIAAPPNSDVTGPVELSDILISVQEISPGATLLQISLPDVSLWSVVLRVGGSIDTTITDSCSNPNPSTCLATHTLLDITSTASNIYLENIWGWAADHPLDVIPNVPAQNIAVGRGLTISHTSGPVTMIGTSFEHCVLYQYGFFDTRDILVIGQQTESPYWQGQGTSLRAPGPWEGEVAFHHCEKQGKGGDDRCFRAWGAYLDNVTDTTIHGSAMWVFFNGMDDNLWDDPQCEGTGGVCQTNMVFVRGTMEGVRWFSMGSKSVENMVYRDGEQIGLVRQGDVSGGWGGVLAAYFLDDGVGGDGGGGDDSGGGRVIVGGLTLGVAGVFGLWALM</sequence>
<dbReference type="PANTHER" id="PTHR33928:SF2">
    <property type="entry name" value="PECTATE LYASE SUPERFAMILY PROTEIN DOMAIN-CONTAINING PROTEIN-RELATED"/>
    <property type="match status" value="1"/>
</dbReference>
<dbReference type="Gene3D" id="2.160.20.10">
    <property type="entry name" value="Single-stranded right-handed beta-helix, Pectin lyase-like"/>
    <property type="match status" value="2"/>
</dbReference>
<dbReference type="CDD" id="cd23668">
    <property type="entry name" value="GH55_beta13glucanase-like"/>
    <property type="match status" value="1"/>
</dbReference>
<dbReference type="Pfam" id="PF12708">
    <property type="entry name" value="Pect-lyase_RHGA_epim"/>
    <property type="match status" value="1"/>
</dbReference>
<reference evidence="5 6" key="1">
    <citation type="journal article" date="2008" name="Genome Biol.">
        <title>The genome sequence of the model ascomycete fungus Podospora anserina.</title>
        <authorList>
            <person name="Espagne E."/>
            <person name="Lespinet O."/>
            <person name="Malagnac F."/>
            <person name="Da Silva C."/>
            <person name="Jaillon O."/>
            <person name="Porcel B.M."/>
            <person name="Couloux A."/>
            <person name="Aury J.-M."/>
            <person name="Segurens B."/>
            <person name="Poulain J."/>
            <person name="Anthouard V."/>
            <person name="Grossetete S."/>
            <person name="Khalili H."/>
            <person name="Coppin E."/>
            <person name="Dequard-Chablat M."/>
            <person name="Picard M."/>
            <person name="Contamine V."/>
            <person name="Arnaise S."/>
            <person name="Bourdais A."/>
            <person name="Berteaux-Lecellier V."/>
            <person name="Gautheret D."/>
            <person name="de Vries R.P."/>
            <person name="Battaglia E."/>
            <person name="Coutinho P.M."/>
            <person name="Danchin E.G.J."/>
            <person name="Henrissat B."/>
            <person name="El Khoury R."/>
            <person name="Sainsard-Chanet A."/>
            <person name="Boivin A."/>
            <person name="Pinan-Lucarre B."/>
            <person name="Sellem C.H."/>
            <person name="Debuchy R."/>
            <person name="Wincker P."/>
            <person name="Weissenbach J."/>
            <person name="Silar P."/>
        </authorList>
    </citation>
    <scope>NUCLEOTIDE SEQUENCE [LARGE SCALE GENOMIC DNA]</scope>
    <source>
        <strain evidence="6">S / ATCC MYA-4624 / DSM 980 / FGSC 10383</strain>
    </source>
</reference>
<dbReference type="EMBL" id="FO904937">
    <property type="protein sequence ID" value="CDP25165.1"/>
    <property type="molecule type" value="Genomic_DNA"/>
</dbReference>
<keyword evidence="6" id="KW-1185">Reference proteome</keyword>
<evidence type="ECO:0000256" key="3">
    <source>
        <dbReference type="SAM" id="SignalP"/>
    </source>
</evidence>
<dbReference type="InterPro" id="IPR039279">
    <property type="entry name" value="QRT3-like"/>
</dbReference>
<keyword evidence="2" id="KW-0472">Membrane</keyword>
<evidence type="ECO:0000313" key="6">
    <source>
        <dbReference type="Proteomes" id="UP000001197"/>
    </source>
</evidence>
<feature type="transmembrane region" description="Helical" evidence="2">
    <location>
        <begin position="806"/>
        <end position="824"/>
    </location>
</feature>
<accession>A0A090CC79</accession>
<organism evidence="5 6">
    <name type="scientific">Podospora anserina (strain S / ATCC MYA-4624 / DSM 980 / FGSC 10383)</name>
    <name type="common">Pleurage anserina</name>
    <dbReference type="NCBI Taxonomy" id="515849"/>
    <lineage>
        <taxon>Eukaryota</taxon>
        <taxon>Fungi</taxon>
        <taxon>Dikarya</taxon>
        <taxon>Ascomycota</taxon>
        <taxon>Pezizomycotina</taxon>
        <taxon>Sordariomycetes</taxon>
        <taxon>Sordariomycetidae</taxon>
        <taxon>Sordariales</taxon>
        <taxon>Podosporaceae</taxon>
        <taxon>Podospora</taxon>
        <taxon>Podospora anserina</taxon>
    </lineage>
</organism>
<keyword evidence="5" id="KW-0378">Hydrolase</keyword>
<keyword evidence="2" id="KW-1133">Transmembrane helix</keyword>
<dbReference type="SUPFAM" id="SSF51126">
    <property type="entry name" value="Pectin lyase-like"/>
    <property type="match status" value="2"/>
</dbReference>